<reference evidence="2" key="1">
    <citation type="submission" date="2024-05" db="EMBL/GenBank/DDBJ databases">
        <title>Whole genome shotgun sequence of Streptomyces daghestanicus NBRC 12762.</title>
        <authorList>
            <person name="Komaki H."/>
            <person name="Tamura T."/>
        </authorList>
    </citation>
    <scope>NUCLEOTIDE SEQUENCE</scope>
    <source>
        <strain evidence="2">NBRC 12762</strain>
    </source>
</reference>
<keyword evidence="3" id="KW-1185">Reference proteome</keyword>
<organism evidence="2 3">
    <name type="scientific">Streptomyces daghestanicus</name>
    <dbReference type="NCBI Taxonomy" id="66885"/>
    <lineage>
        <taxon>Bacteria</taxon>
        <taxon>Bacillati</taxon>
        <taxon>Actinomycetota</taxon>
        <taxon>Actinomycetes</taxon>
        <taxon>Kitasatosporales</taxon>
        <taxon>Streptomycetaceae</taxon>
        <taxon>Streptomyces</taxon>
    </lineage>
</organism>
<comment type="caution">
    <text evidence="2">The sequence shown here is derived from an EMBL/GenBank/DDBJ whole genome shotgun (WGS) entry which is preliminary data.</text>
</comment>
<name>A0ABQ3Q0N6_9ACTN</name>
<sequence>MTPTSSGGDPTRRPSIRNLSHSWMPWGGHSTDWSHDGGKLFVPTGSADAMQFNAVAAPRK</sequence>
<feature type="region of interest" description="Disordered" evidence="1">
    <location>
        <begin position="1"/>
        <end position="24"/>
    </location>
</feature>
<proteinExistence type="predicted"/>
<dbReference type="Proteomes" id="UP001052655">
    <property type="component" value="Unassembled WGS sequence"/>
</dbReference>
<gene>
    <name evidence="2" type="ORF">Sdagh_25660</name>
</gene>
<evidence type="ECO:0000313" key="2">
    <source>
        <dbReference type="EMBL" id="GHI30836.1"/>
    </source>
</evidence>
<accession>A0ABQ3Q0N6</accession>
<evidence type="ECO:0000256" key="1">
    <source>
        <dbReference type="SAM" id="MobiDB-lite"/>
    </source>
</evidence>
<dbReference type="EMBL" id="BNDX01000008">
    <property type="protein sequence ID" value="GHI30836.1"/>
    <property type="molecule type" value="Genomic_DNA"/>
</dbReference>
<evidence type="ECO:0000313" key="3">
    <source>
        <dbReference type="Proteomes" id="UP001052655"/>
    </source>
</evidence>
<protein>
    <submittedName>
        <fullName evidence="2">Uncharacterized protein</fullName>
    </submittedName>
</protein>